<evidence type="ECO:0000256" key="1">
    <source>
        <dbReference type="SAM" id="MobiDB-lite"/>
    </source>
</evidence>
<organism evidence="2 3">
    <name type="scientific">Tanacetum coccineum</name>
    <dbReference type="NCBI Taxonomy" id="301880"/>
    <lineage>
        <taxon>Eukaryota</taxon>
        <taxon>Viridiplantae</taxon>
        <taxon>Streptophyta</taxon>
        <taxon>Embryophyta</taxon>
        <taxon>Tracheophyta</taxon>
        <taxon>Spermatophyta</taxon>
        <taxon>Magnoliopsida</taxon>
        <taxon>eudicotyledons</taxon>
        <taxon>Gunneridae</taxon>
        <taxon>Pentapetalae</taxon>
        <taxon>asterids</taxon>
        <taxon>campanulids</taxon>
        <taxon>Asterales</taxon>
        <taxon>Asteraceae</taxon>
        <taxon>Asteroideae</taxon>
        <taxon>Anthemideae</taxon>
        <taxon>Anthemidinae</taxon>
        <taxon>Tanacetum</taxon>
    </lineage>
</organism>
<protein>
    <recommendedName>
        <fullName evidence="4">Transposase MuDR plant domain-containing protein</fullName>
    </recommendedName>
</protein>
<name>A0ABQ5GQ41_9ASTR</name>
<feature type="compositionally biased region" description="Acidic residues" evidence="1">
    <location>
        <begin position="28"/>
        <end position="38"/>
    </location>
</feature>
<comment type="caution">
    <text evidence="2">The sequence shown here is derived from an EMBL/GenBank/DDBJ whole genome shotgun (WGS) entry which is preliminary data.</text>
</comment>
<evidence type="ECO:0000313" key="3">
    <source>
        <dbReference type="Proteomes" id="UP001151760"/>
    </source>
</evidence>
<sequence>MEDVRRSGMRPEKEVVVEPDNDDKYIDVNDEPSDDDFVDMGRNTSYASDVKNGGKRVKKDSSSRGPMTVLTKTTYKVWTTELLSEREDEELNCEGFGHGELEEDFVDEEGDPIPNNIEGCIWMLNNYVKNTAKEQKGFEKMSIAAEHMFPGNVNLIGLDDKYINSLKCTSGGNNAGTNETMPGTQEKEKDVQGEAGCTNMNRVEALNDVGIRAQRNQEVEVVVSDIGVNEQTPSSGKDLMGITKNMFADLGQDTKSLFGFDRQENMCGLLTQKAFESVVDEVELSIEKSKIMEMDDRPSLVFGSIYDKDSFSQMRNDDGRFERVFQHVESEPELEVFLPVDNEGAKISNSIVAEMPHADFGRYLYGLDHIKSRNMITAELEIGEYDWQTTTVQPYAGTSKGAHRVAIRKYVVRFAFEQRTYQDKMNGTLM</sequence>
<proteinExistence type="predicted"/>
<dbReference type="Proteomes" id="UP001151760">
    <property type="component" value="Unassembled WGS sequence"/>
</dbReference>
<keyword evidence="3" id="KW-1185">Reference proteome</keyword>
<dbReference type="EMBL" id="BQNB010018720">
    <property type="protein sequence ID" value="GJT77545.1"/>
    <property type="molecule type" value="Genomic_DNA"/>
</dbReference>
<evidence type="ECO:0008006" key="4">
    <source>
        <dbReference type="Google" id="ProtNLM"/>
    </source>
</evidence>
<accession>A0ABQ5GQ41</accession>
<reference evidence="2" key="2">
    <citation type="submission" date="2022-01" db="EMBL/GenBank/DDBJ databases">
        <authorList>
            <person name="Yamashiro T."/>
            <person name="Shiraishi A."/>
            <person name="Satake H."/>
            <person name="Nakayama K."/>
        </authorList>
    </citation>
    <scope>NUCLEOTIDE SEQUENCE</scope>
</reference>
<gene>
    <name evidence="2" type="ORF">Tco_1044270</name>
</gene>
<reference evidence="2" key="1">
    <citation type="journal article" date="2022" name="Int. J. Mol. Sci.">
        <title>Draft Genome of Tanacetum Coccineum: Genomic Comparison of Closely Related Tanacetum-Family Plants.</title>
        <authorList>
            <person name="Yamashiro T."/>
            <person name="Shiraishi A."/>
            <person name="Nakayama K."/>
            <person name="Satake H."/>
        </authorList>
    </citation>
    <scope>NUCLEOTIDE SEQUENCE</scope>
</reference>
<feature type="region of interest" description="Disordered" evidence="1">
    <location>
        <begin position="1"/>
        <end position="65"/>
    </location>
</feature>
<feature type="compositionally biased region" description="Basic and acidic residues" evidence="1">
    <location>
        <begin position="1"/>
        <end position="27"/>
    </location>
</feature>
<evidence type="ECO:0000313" key="2">
    <source>
        <dbReference type="EMBL" id="GJT77545.1"/>
    </source>
</evidence>